<dbReference type="RefSeq" id="WP_378610714.1">
    <property type="nucleotide sequence ID" value="NZ_JBHSAX010000003.1"/>
</dbReference>
<dbReference type="PROSITE" id="PS51118">
    <property type="entry name" value="HTH_HXLR"/>
    <property type="match status" value="1"/>
</dbReference>
<evidence type="ECO:0000313" key="5">
    <source>
        <dbReference type="EMBL" id="MFC3960949.1"/>
    </source>
</evidence>
<dbReference type="Pfam" id="PF01638">
    <property type="entry name" value="HxlR"/>
    <property type="match status" value="1"/>
</dbReference>
<reference evidence="6" key="1">
    <citation type="journal article" date="2019" name="Int. J. Syst. Evol. Microbiol.">
        <title>The Global Catalogue of Microorganisms (GCM) 10K type strain sequencing project: providing services to taxonomists for standard genome sequencing and annotation.</title>
        <authorList>
            <consortium name="The Broad Institute Genomics Platform"/>
            <consortium name="The Broad Institute Genome Sequencing Center for Infectious Disease"/>
            <person name="Wu L."/>
            <person name="Ma J."/>
        </authorList>
    </citation>
    <scope>NUCLEOTIDE SEQUENCE [LARGE SCALE GENOMIC DNA]</scope>
    <source>
        <strain evidence="6">CGMCC 4.7330</strain>
    </source>
</reference>
<sequence>MPRRSYDHYCAASRALDVVGDRWSLLLVRELCGGPRRYSDLFADLPGISTDVLASRLKELERDGIVTRERLGPRANAAAYQLTDTGLALRPVLDALSIWGTGLLGERTTTDAVRAHWFALPLGRAVAQRLGHGSATVFVGDTVFHIVVDESGVRHHDGPAPDPDTELHLDLTTAAAVARGDQELPWPHPTGTSP</sequence>
<dbReference type="EMBL" id="JBHSAX010000003">
    <property type="protein sequence ID" value="MFC3960949.1"/>
    <property type="molecule type" value="Genomic_DNA"/>
</dbReference>
<evidence type="ECO:0000256" key="3">
    <source>
        <dbReference type="ARBA" id="ARBA00023163"/>
    </source>
</evidence>
<evidence type="ECO:0000256" key="1">
    <source>
        <dbReference type="ARBA" id="ARBA00023015"/>
    </source>
</evidence>
<dbReference type="InterPro" id="IPR036388">
    <property type="entry name" value="WH-like_DNA-bd_sf"/>
</dbReference>
<keyword evidence="1" id="KW-0805">Transcription regulation</keyword>
<dbReference type="Proteomes" id="UP001595696">
    <property type="component" value="Unassembled WGS sequence"/>
</dbReference>
<evidence type="ECO:0000259" key="4">
    <source>
        <dbReference type="PROSITE" id="PS51118"/>
    </source>
</evidence>
<evidence type="ECO:0000313" key="6">
    <source>
        <dbReference type="Proteomes" id="UP001595696"/>
    </source>
</evidence>
<evidence type="ECO:0000256" key="2">
    <source>
        <dbReference type="ARBA" id="ARBA00023125"/>
    </source>
</evidence>
<dbReference type="PANTHER" id="PTHR33204:SF18">
    <property type="entry name" value="TRANSCRIPTIONAL REGULATORY PROTEIN"/>
    <property type="match status" value="1"/>
</dbReference>
<organism evidence="5 6">
    <name type="scientific">Nocardia jiangsuensis</name>
    <dbReference type="NCBI Taxonomy" id="1691563"/>
    <lineage>
        <taxon>Bacteria</taxon>
        <taxon>Bacillati</taxon>
        <taxon>Actinomycetota</taxon>
        <taxon>Actinomycetes</taxon>
        <taxon>Mycobacteriales</taxon>
        <taxon>Nocardiaceae</taxon>
        <taxon>Nocardia</taxon>
    </lineage>
</organism>
<proteinExistence type="predicted"/>
<keyword evidence="2" id="KW-0238">DNA-binding</keyword>
<dbReference type="Gene3D" id="1.10.10.10">
    <property type="entry name" value="Winged helix-like DNA-binding domain superfamily/Winged helix DNA-binding domain"/>
    <property type="match status" value="1"/>
</dbReference>
<accession>A0ABV8DMR9</accession>
<keyword evidence="6" id="KW-1185">Reference proteome</keyword>
<gene>
    <name evidence="5" type="ORF">ACFO0B_02975</name>
</gene>
<dbReference type="PANTHER" id="PTHR33204">
    <property type="entry name" value="TRANSCRIPTIONAL REGULATOR, MARR FAMILY"/>
    <property type="match status" value="1"/>
</dbReference>
<protein>
    <submittedName>
        <fullName evidence="5">Winged helix-turn-helix transcriptional regulator</fullName>
    </submittedName>
</protein>
<dbReference type="SUPFAM" id="SSF46785">
    <property type="entry name" value="Winged helix' DNA-binding domain"/>
    <property type="match status" value="1"/>
</dbReference>
<name>A0ABV8DMR9_9NOCA</name>
<keyword evidence="3" id="KW-0804">Transcription</keyword>
<dbReference type="InterPro" id="IPR002577">
    <property type="entry name" value="HTH_HxlR"/>
</dbReference>
<comment type="caution">
    <text evidence="5">The sequence shown here is derived from an EMBL/GenBank/DDBJ whole genome shotgun (WGS) entry which is preliminary data.</text>
</comment>
<dbReference type="InterPro" id="IPR036390">
    <property type="entry name" value="WH_DNA-bd_sf"/>
</dbReference>
<feature type="domain" description="HTH hxlR-type" evidence="4">
    <location>
        <begin position="10"/>
        <end position="108"/>
    </location>
</feature>